<feature type="transmembrane region" description="Helical" evidence="2">
    <location>
        <begin position="291"/>
        <end position="308"/>
    </location>
</feature>
<dbReference type="AlphaFoldDB" id="A0A182J4V1"/>
<accession>A0A182J4V1</accession>
<dbReference type="SUPFAM" id="SSF81324">
    <property type="entry name" value="Voltage-gated potassium channels"/>
    <property type="match status" value="1"/>
</dbReference>
<evidence type="ECO:0000313" key="4">
    <source>
        <dbReference type="EnsemblMetazoa" id="AATE011383-PA.1"/>
    </source>
</evidence>
<feature type="transmembrane region" description="Helical" evidence="2">
    <location>
        <begin position="262"/>
        <end position="284"/>
    </location>
</feature>
<feature type="region of interest" description="Disordered" evidence="1">
    <location>
        <begin position="91"/>
        <end position="123"/>
    </location>
</feature>
<dbReference type="GO" id="GO:0008076">
    <property type="term" value="C:voltage-gated potassium channel complex"/>
    <property type="evidence" value="ECO:0007669"/>
    <property type="project" value="TreeGrafter"/>
</dbReference>
<keyword evidence="2" id="KW-0472">Membrane</keyword>
<keyword evidence="2" id="KW-0812">Transmembrane</keyword>
<proteinExistence type="predicted"/>
<feature type="compositionally biased region" description="Acidic residues" evidence="1">
    <location>
        <begin position="178"/>
        <end position="196"/>
    </location>
</feature>
<sequence>MAARKISTVSDSVTMVGGGVGVGGINHTYRAGAGSGICSNEPNQNNNYRRRQEPDFPQIKIVIDEPDLDGPTAEPADGAMALHPLRRRSTLHRGSSPLTGKGSSGLTPPGGHPHSTSFLTIYDSDKTTPGQHYYHVGEELHLYPGDYVDEDEEDYGIDTDGYRHTRLHRDHGMRVHEDEEEEDGDDDDEDDEDEDDGGHGGDYHSACKLSDKNRADRLARPRMSLLGKPLNYNRGSRRDARYRRLQSRVYNFLERPRGFKAIFYHVCVFLMVFTCLALSVFSTIQEYEEQAIAILFVMEIIVVIWFSIEFFLRVLVGNIVTIAASIVVLVMGTSGQVFATSALRGLRFFQILRMVRMDRRGGTWKLLGSVVYAHRQITLCTVGYGDMVPETWQGKIIASFCALLGISFFALPAKRTVTVGWQEGPTIE</sequence>
<feature type="transmembrane region" description="Helical" evidence="2">
    <location>
        <begin position="314"/>
        <end position="343"/>
    </location>
</feature>
<dbReference type="InterPro" id="IPR003937">
    <property type="entry name" value="K_chnl_volt-dep_KCNQ"/>
</dbReference>
<dbReference type="Pfam" id="PF07885">
    <property type="entry name" value="Ion_trans_2"/>
    <property type="match status" value="1"/>
</dbReference>
<dbReference type="PANTHER" id="PTHR47735">
    <property type="entry name" value="POTASSIUM VOLTAGE-GATED CHANNEL SUBFAMILY KQT MEMBER 4"/>
    <property type="match status" value="1"/>
</dbReference>
<dbReference type="InterPro" id="IPR013099">
    <property type="entry name" value="K_chnl_dom"/>
</dbReference>
<evidence type="ECO:0000256" key="1">
    <source>
        <dbReference type="SAM" id="MobiDB-lite"/>
    </source>
</evidence>
<evidence type="ECO:0000259" key="3">
    <source>
        <dbReference type="Pfam" id="PF07885"/>
    </source>
</evidence>
<organism evidence="4">
    <name type="scientific">Anopheles atroparvus</name>
    <name type="common">European mosquito</name>
    <dbReference type="NCBI Taxonomy" id="41427"/>
    <lineage>
        <taxon>Eukaryota</taxon>
        <taxon>Metazoa</taxon>
        <taxon>Ecdysozoa</taxon>
        <taxon>Arthropoda</taxon>
        <taxon>Hexapoda</taxon>
        <taxon>Insecta</taxon>
        <taxon>Pterygota</taxon>
        <taxon>Neoptera</taxon>
        <taxon>Endopterygota</taxon>
        <taxon>Diptera</taxon>
        <taxon>Nematocera</taxon>
        <taxon>Culicoidea</taxon>
        <taxon>Culicidae</taxon>
        <taxon>Anophelinae</taxon>
        <taxon>Anopheles</taxon>
    </lineage>
</organism>
<dbReference type="STRING" id="41427.A0A182J4V1"/>
<feature type="region of interest" description="Disordered" evidence="1">
    <location>
        <begin position="168"/>
        <end position="207"/>
    </location>
</feature>
<name>A0A182J4V1_ANOAO</name>
<evidence type="ECO:0000256" key="2">
    <source>
        <dbReference type="SAM" id="Phobius"/>
    </source>
</evidence>
<dbReference type="GO" id="GO:0005249">
    <property type="term" value="F:voltage-gated potassium channel activity"/>
    <property type="evidence" value="ECO:0007669"/>
    <property type="project" value="InterPro"/>
</dbReference>
<dbReference type="PANTHER" id="PTHR47735:SF9">
    <property type="entry name" value="POTASSIUM VOLTAGE-GATED CHANNEL SUBFAMILY KQT MEMBER 4-LIKE ISOFORM X1"/>
    <property type="match status" value="1"/>
</dbReference>
<feature type="domain" description="Potassium channel" evidence="3">
    <location>
        <begin position="362"/>
        <end position="418"/>
    </location>
</feature>
<dbReference type="VEuPathDB" id="VectorBase:AATE011383"/>
<dbReference type="EnsemblMetazoa" id="AATE011383-RA">
    <property type="protein sequence ID" value="AATE011383-PA.1"/>
    <property type="gene ID" value="AATE011383"/>
</dbReference>
<protein>
    <recommendedName>
        <fullName evidence="3">Potassium channel domain-containing protein</fullName>
    </recommendedName>
</protein>
<keyword evidence="2" id="KW-1133">Transmembrane helix</keyword>
<dbReference type="Gene3D" id="1.10.287.70">
    <property type="match status" value="2"/>
</dbReference>
<feature type="transmembrane region" description="Helical" evidence="2">
    <location>
        <begin position="396"/>
        <end position="413"/>
    </location>
</feature>
<reference evidence="4" key="1">
    <citation type="submission" date="2022-08" db="UniProtKB">
        <authorList>
            <consortium name="EnsemblMetazoa"/>
        </authorList>
    </citation>
    <scope>IDENTIFICATION</scope>
    <source>
        <strain evidence="4">EBRO</strain>
    </source>
</reference>